<evidence type="ECO:0000313" key="6">
    <source>
        <dbReference type="EMBL" id="QTC90790.1"/>
    </source>
</evidence>
<protein>
    <submittedName>
        <fullName evidence="6">Isoprenylcysteine carboxylmethyltransferase family protein</fullName>
    </submittedName>
</protein>
<name>A0A975GXQ4_9CAUL</name>
<evidence type="ECO:0000256" key="2">
    <source>
        <dbReference type="ARBA" id="ARBA00022692"/>
    </source>
</evidence>
<gene>
    <name evidence="6" type="ORF">IFJ75_16370</name>
</gene>
<dbReference type="InterPro" id="IPR007318">
    <property type="entry name" value="Phopholipid_MeTrfase"/>
</dbReference>
<dbReference type="EMBL" id="CP062222">
    <property type="protein sequence ID" value="QTC90790.1"/>
    <property type="molecule type" value="Genomic_DNA"/>
</dbReference>
<dbReference type="PANTHER" id="PTHR43847:SF1">
    <property type="entry name" value="BLL3993 PROTEIN"/>
    <property type="match status" value="1"/>
</dbReference>
<dbReference type="Gene3D" id="1.20.120.1630">
    <property type="match status" value="1"/>
</dbReference>
<evidence type="ECO:0000256" key="5">
    <source>
        <dbReference type="SAM" id="Phobius"/>
    </source>
</evidence>
<sequence>MTSIDLKISRLTMSRLLDGAERIAIVVLYLMMVHRFVGDLAAKPANILFILSEGMIAVMVLFRRGTEAISLRPVDWLTGVLGTALPMLYQPTGGGWSGGAMLMAAGLLISVGAKLSLRRSFGVVAANRGVKRSGLYAAVRHPMYLGYLVTYIGAFAVNPSSWNAVLLSVWLVFEVLRIYAEERILMQDPAYQEHAAKVKYRLIPGIW</sequence>
<organism evidence="6 7">
    <name type="scientific">Brevundimonas goettingensis</name>
    <dbReference type="NCBI Taxonomy" id="2774190"/>
    <lineage>
        <taxon>Bacteria</taxon>
        <taxon>Pseudomonadati</taxon>
        <taxon>Pseudomonadota</taxon>
        <taxon>Alphaproteobacteria</taxon>
        <taxon>Caulobacterales</taxon>
        <taxon>Caulobacteraceae</taxon>
        <taxon>Brevundimonas</taxon>
    </lineage>
</organism>
<dbReference type="Pfam" id="PF04191">
    <property type="entry name" value="PEMT"/>
    <property type="match status" value="1"/>
</dbReference>
<dbReference type="AlphaFoldDB" id="A0A975GXQ4"/>
<keyword evidence="3 5" id="KW-1133">Transmembrane helix</keyword>
<feature type="transmembrane region" description="Helical" evidence="5">
    <location>
        <begin position="96"/>
        <end position="117"/>
    </location>
</feature>
<reference evidence="6" key="1">
    <citation type="submission" date="2020-09" db="EMBL/GenBank/DDBJ databases">
        <title>Brevundimonas sp. LVF2 isolated from a puddle in Goettingen, Germany.</title>
        <authorList>
            <person name="Friedrich I."/>
            <person name="Klassen A."/>
            <person name="Hannes N."/>
            <person name="Schneider D."/>
            <person name="Hertel R."/>
            <person name="Daniel R."/>
        </authorList>
    </citation>
    <scope>NUCLEOTIDE SEQUENCE</scope>
    <source>
        <strain evidence="6">LVF2</strain>
    </source>
</reference>
<accession>A0A975GXQ4</accession>
<keyword evidence="4 5" id="KW-0472">Membrane</keyword>
<keyword evidence="7" id="KW-1185">Reference proteome</keyword>
<keyword evidence="2 5" id="KW-0812">Transmembrane</keyword>
<evidence type="ECO:0000256" key="1">
    <source>
        <dbReference type="ARBA" id="ARBA00004127"/>
    </source>
</evidence>
<feature type="transmembrane region" description="Helical" evidence="5">
    <location>
        <begin position="138"/>
        <end position="156"/>
    </location>
</feature>
<dbReference type="InterPro" id="IPR052527">
    <property type="entry name" value="Metal_cation-efflux_comp"/>
</dbReference>
<dbReference type="RefSeq" id="WP_207869498.1">
    <property type="nucleotide sequence ID" value="NZ_CP062222.1"/>
</dbReference>
<dbReference type="KEGG" id="bgoe:IFJ75_16370"/>
<evidence type="ECO:0000313" key="7">
    <source>
        <dbReference type="Proteomes" id="UP000663918"/>
    </source>
</evidence>
<dbReference type="Proteomes" id="UP000663918">
    <property type="component" value="Chromosome"/>
</dbReference>
<dbReference type="GO" id="GO:0012505">
    <property type="term" value="C:endomembrane system"/>
    <property type="evidence" value="ECO:0007669"/>
    <property type="project" value="UniProtKB-SubCell"/>
</dbReference>
<dbReference type="PANTHER" id="PTHR43847">
    <property type="entry name" value="BLL3993 PROTEIN"/>
    <property type="match status" value="1"/>
</dbReference>
<proteinExistence type="predicted"/>
<evidence type="ECO:0000256" key="3">
    <source>
        <dbReference type="ARBA" id="ARBA00022989"/>
    </source>
</evidence>
<feature type="transmembrane region" description="Helical" evidence="5">
    <location>
        <begin position="44"/>
        <end position="62"/>
    </location>
</feature>
<evidence type="ECO:0000256" key="4">
    <source>
        <dbReference type="ARBA" id="ARBA00023136"/>
    </source>
</evidence>
<comment type="subcellular location">
    <subcellularLocation>
        <location evidence="1">Endomembrane system</location>
        <topology evidence="1">Multi-pass membrane protein</topology>
    </subcellularLocation>
</comment>